<dbReference type="EMBL" id="QYTV02000002">
    <property type="protein sequence ID" value="RST76558.1"/>
    <property type="molecule type" value="Genomic_DNA"/>
</dbReference>
<dbReference type="SUPFAM" id="SSF51395">
    <property type="entry name" value="FMN-linked oxidoreductases"/>
    <property type="match status" value="1"/>
</dbReference>
<evidence type="ECO:0000256" key="9">
    <source>
        <dbReference type="ARBA" id="ARBA00048754"/>
    </source>
</evidence>
<feature type="domain" description="FMN hydroxy acid dehydrogenase" evidence="16">
    <location>
        <begin position="10"/>
        <end position="379"/>
    </location>
</feature>
<comment type="caution">
    <text evidence="17">The sequence shown here is derived from an EMBL/GenBank/DDBJ whole genome shotgun (WGS) entry which is preliminary data.</text>
</comment>
<evidence type="ECO:0000256" key="7">
    <source>
        <dbReference type="ARBA" id="ARBA00024042"/>
    </source>
</evidence>
<keyword evidence="6" id="KW-0560">Oxidoreductase</keyword>
<evidence type="ECO:0000256" key="14">
    <source>
        <dbReference type="PIRSR" id="PIRSR000138-1"/>
    </source>
</evidence>
<evidence type="ECO:0000313" key="18">
    <source>
        <dbReference type="Proteomes" id="UP000287156"/>
    </source>
</evidence>
<dbReference type="InterPro" id="IPR012133">
    <property type="entry name" value="Alpha-hydoxy_acid_DH_FMN"/>
</dbReference>
<accession>A0A429Y5A8</accession>
<dbReference type="InterPro" id="IPR037396">
    <property type="entry name" value="FMN_HAD"/>
</dbReference>
<gene>
    <name evidence="17" type="ORF">D4T97_005755</name>
</gene>
<proteinExistence type="inferred from homology"/>
<evidence type="ECO:0000256" key="11">
    <source>
        <dbReference type="ARBA" id="ARBA00050773"/>
    </source>
</evidence>
<feature type="binding site" evidence="15">
    <location>
        <position position="250"/>
    </location>
    <ligand>
        <name>FMN</name>
        <dbReference type="ChEBI" id="CHEBI:58210"/>
    </ligand>
</feature>
<comment type="catalytic activity">
    <reaction evidence="12">
        <text>2-hydroxyoctanoate + O2 = 2-oxooctanoate + H2O2</text>
        <dbReference type="Rhea" id="RHEA:67940"/>
        <dbReference type="ChEBI" id="CHEBI:15379"/>
        <dbReference type="ChEBI" id="CHEBI:16240"/>
        <dbReference type="ChEBI" id="CHEBI:133514"/>
        <dbReference type="ChEBI" id="CHEBI:176689"/>
    </reaction>
</comment>
<feature type="binding site" evidence="15">
    <location>
        <position position="277"/>
    </location>
    <ligand>
        <name>glyoxylate</name>
        <dbReference type="ChEBI" id="CHEBI:36655"/>
    </ligand>
</feature>
<dbReference type="PANTHER" id="PTHR10578">
    <property type="entry name" value="S -2-HYDROXY-ACID OXIDASE-RELATED"/>
    <property type="match status" value="1"/>
</dbReference>
<comment type="catalytic activity">
    <reaction evidence="1">
        <text>a (2S)-2-hydroxycarboxylate + O2 = a 2-oxocarboxylate + H2O2</text>
        <dbReference type="Rhea" id="RHEA:16789"/>
        <dbReference type="ChEBI" id="CHEBI:15379"/>
        <dbReference type="ChEBI" id="CHEBI:16240"/>
        <dbReference type="ChEBI" id="CHEBI:35179"/>
        <dbReference type="ChEBI" id="CHEBI:58123"/>
        <dbReference type="EC" id="1.1.3.15"/>
    </reaction>
</comment>
<organism evidence="17 18">
    <name type="scientific">Siminovitchia acidinfaciens</name>
    <dbReference type="NCBI Taxonomy" id="2321395"/>
    <lineage>
        <taxon>Bacteria</taxon>
        <taxon>Bacillati</taxon>
        <taxon>Bacillota</taxon>
        <taxon>Bacilli</taxon>
        <taxon>Bacillales</taxon>
        <taxon>Bacillaceae</taxon>
        <taxon>Siminovitchia</taxon>
    </lineage>
</organism>
<evidence type="ECO:0000256" key="15">
    <source>
        <dbReference type="PIRSR" id="PIRSR000138-2"/>
    </source>
</evidence>
<dbReference type="PROSITE" id="PS00557">
    <property type="entry name" value="FMN_HYDROXY_ACID_DH_1"/>
    <property type="match status" value="1"/>
</dbReference>
<dbReference type="InterPro" id="IPR000262">
    <property type="entry name" value="FMN-dep_DH"/>
</dbReference>
<evidence type="ECO:0000256" key="2">
    <source>
        <dbReference type="ARBA" id="ARBA00001917"/>
    </source>
</evidence>
<reference evidence="17" key="1">
    <citation type="submission" date="2018-12" db="EMBL/GenBank/DDBJ databases">
        <authorList>
            <person name="Sun L."/>
            <person name="Chen Z."/>
        </authorList>
    </citation>
    <scope>NUCLEOTIDE SEQUENCE [LARGE SCALE GENOMIC DNA]</scope>
    <source>
        <strain evidence="17">3-2-2</strain>
    </source>
</reference>
<evidence type="ECO:0000256" key="12">
    <source>
        <dbReference type="ARBA" id="ARBA00052949"/>
    </source>
</evidence>
<feature type="binding site" evidence="15">
    <location>
        <position position="274"/>
    </location>
    <ligand>
        <name>glyoxylate</name>
        <dbReference type="ChEBI" id="CHEBI:36655"/>
    </ligand>
</feature>
<evidence type="ECO:0000259" key="16">
    <source>
        <dbReference type="PROSITE" id="PS51349"/>
    </source>
</evidence>
<dbReference type="InterPro" id="IPR013785">
    <property type="entry name" value="Aldolase_TIM"/>
</dbReference>
<feature type="binding site" evidence="15">
    <location>
        <begin position="328"/>
        <end position="329"/>
    </location>
    <ligand>
        <name>FMN</name>
        <dbReference type="ChEBI" id="CHEBI:58210"/>
    </ligand>
</feature>
<comment type="catalytic activity">
    <reaction evidence="9">
        <text>(S)-lactate + O2 = pyruvate + H2O2</text>
        <dbReference type="Rhea" id="RHEA:55868"/>
        <dbReference type="ChEBI" id="CHEBI:15361"/>
        <dbReference type="ChEBI" id="CHEBI:15379"/>
        <dbReference type="ChEBI" id="CHEBI:16240"/>
        <dbReference type="ChEBI" id="CHEBI:16651"/>
    </reaction>
    <physiologicalReaction direction="left-to-right" evidence="9">
        <dbReference type="Rhea" id="RHEA:55869"/>
    </physiologicalReaction>
</comment>
<comment type="catalytic activity">
    <reaction evidence="11">
        <text>2-hydroxyoctadecanoate + O2 = 2-oxooctadecanoate + H2O2</text>
        <dbReference type="Rhea" id="RHEA:68964"/>
        <dbReference type="ChEBI" id="CHEBI:15379"/>
        <dbReference type="ChEBI" id="CHEBI:16240"/>
        <dbReference type="ChEBI" id="CHEBI:17162"/>
        <dbReference type="ChEBI" id="CHEBI:76724"/>
    </reaction>
</comment>
<feature type="binding site" evidence="15">
    <location>
        <position position="140"/>
    </location>
    <ligand>
        <name>FMN</name>
        <dbReference type="ChEBI" id="CHEBI:58210"/>
    </ligand>
</feature>
<feature type="active site" description="Proton acceptor" evidence="14">
    <location>
        <position position="274"/>
    </location>
</feature>
<dbReference type="PROSITE" id="PS51349">
    <property type="entry name" value="FMN_HYDROXY_ACID_DH_2"/>
    <property type="match status" value="1"/>
</dbReference>
<keyword evidence="4 15" id="KW-0285">Flavoprotein</keyword>
<dbReference type="GO" id="GO:0010181">
    <property type="term" value="F:FMN binding"/>
    <property type="evidence" value="ECO:0007669"/>
    <property type="project" value="InterPro"/>
</dbReference>
<evidence type="ECO:0000256" key="10">
    <source>
        <dbReference type="ARBA" id="ARBA00050549"/>
    </source>
</evidence>
<dbReference type="PIRSF" id="PIRSF000138">
    <property type="entry name" value="Al-hdrx_acd_dh"/>
    <property type="match status" value="1"/>
</dbReference>
<protein>
    <recommendedName>
        <fullName evidence="8">L-lactate oxidase</fullName>
        <ecNumber evidence="3">1.1.3.15</ecNumber>
    </recommendedName>
    <alternativeName>
        <fullName evidence="13">(S)-2-hydroxy-acid oxidase</fullName>
    </alternativeName>
</protein>
<keyword evidence="18" id="KW-1185">Reference proteome</keyword>
<dbReference type="PANTHER" id="PTHR10578:SF143">
    <property type="entry name" value="FMN-DEPENDENT ALPHA-HYDROXY ACID DEHYDROGENASE PB1A11.03"/>
    <property type="match status" value="1"/>
</dbReference>
<evidence type="ECO:0000256" key="6">
    <source>
        <dbReference type="ARBA" id="ARBA00023002"/>
    </source>
</evidence>
<feature type="binding site" evidence="15">
    <location>
        <position position="142"/>
    </location>
    <ligand>
        <name>glyoxylate</name>
        <dbReference type="ChEBI" id="CHEBI:36655"/>
    </ligand>
</feature>
<name>A0A429Y5A8_9BACI</name>
<evidence type="ECO:0000256" key="1">
    <source>
        <dbReference type="ARBA" id="ARBA00000616"/>
    </source>
</evidence>
<feature type="binding site" evidence="15">
    <location>
        <position position="118"/>
    </location>
    <ligand>
        <name>FMN</name>
        <dbReference type="ChEBI" id="CHEBI:58210"/>
    </ligand>
</feature>
<feature type="binding site" evidence="15">
    <location>
        <position position="177"/>
    </location>
    <ligand>
        <name>glyoxylate</name>
        <dbReference type="ChEBI" id="CHEBI:36655"/>
    </ligand>
</feature>
<dbReference type="AlphaFoldDB" id="A0A429Y5A8"/>
<feature type="binding site" evidence="15">
    <location>
        <position position="168"/>
    </location>
    <ligand>
        <name>FMN</name>
        <dbReference type="ChEBI" id="CHEBI:58210"/>
    </ligand>
</feature>
<evidence type="ECO:0000256" key="4">
    <source>
        <dbReference type="ARBA" id="ARBA00022630"/>
    </source>
</evidence>
<dbReference type="Gene3D" id="3.20.20.70">
    <property type="entry name" value="Aldolase class I"/>
    <property type="match status" value="1"/>
</dbReference>
<dbReference type="OrthoDB" id="9770452at2"/>
<dbReference type="GO" id="GO:0003973">
    <property type="term" value="F:(S)-2-hydroxy-acid oxidase activity"/>
    <property type="evidence" value="ECO:0007669"/>
    <property type="project" value="UniProtKB-EC"/>
</dbReference>
<feature type="binding site" evidence="15">
    <location>
        <position position="272"/>
    </location>
    <ligand>
        <name>FMN</name>
        <dbReference type="ChEBI" id="CHEBI:58210"/>
    </ligand>
</feature>
<feature type="binding site" evidence="15">
    <location>
        <begin position="89"/>
        <end position="91"/>
    </location>
    <ligand>
        <name>FMN</name>
        <dbReference type="ChEBI" id="CHEBI:58210"/>
    </ligand>
</feature>
<evidence type="ECO:0000256" key="3">
    <source>
        <dbReference type="ARBA" id="ARBA00013087"/>
    </source>
</evidence>
<dbReference type="Proteomes" id="UP000287156">
    <property type="component" value="Unassembled WGS sequence"/>
</dbReference>
<comment type="similarity">
    <text evidence="7">Belongs to the FMN-dependent alpha-hydroxy acid dehydrogenase family.</text>
</comment>
<dbReference type="EC" id="1.1.3.15" evidence="3"/>
<sequence>MKFYESGDEGVALLPVSYKDWEVKAKEILAAGPFDYVNGGAGAGDTMRANLEAFQKHHIHARICCDVSERDLSIELFGKEIPVPIMLAPIGVNSILHPEAEVAPAKAAAKLGVPYILSNVSTKSMEEVAEAMGDALRWFQLYPPMDQELTDSFLKRAEDAGYSAIVVTIDSTLLGWREKDLNNKYLPFLSGEGMGNYFSDPVFRSKLEVPPEQDVKGASKKALEEGNNVTFTWKDFEYICNKTSLPVLLKGVTHSDDALLAFEHGADGIIVSNHGGRQLDGGVATLDVLPSICEAVENRIPVLLDSGIRRGADILKAIALGATAVLIGRPFAYGLAVAGQTGVAKVLENLIAETELQLAISGRSSIKEVDGLFLKRADE</sequence>
<evidence type="ECO:0000256" key="13">
    <source>
        <dbReference type="ARBA" id="ARBA00079803"/>
    </source>
</evidence>
<evidence type="ECO:0000256" key="5">
    <source>
        <dbReference type="ARBA" id="ARBA00022643"/>
    </source>
</evidence>
<dbReference type="FunFam" id="3.20.20.70:FF:000029">
    <property type="entry name" value="L-lactate dehydrogenase"/>
    <property type="match status" value="1"/>
</dbReference>
<evidence type="ECO:0000256" key="8">
    <source>
        <dbReference type="ARBA" id="ARBA00029513"/>
    </source>
</evidence>
<comment type="cofactor">
    <cofactor evidence="2">
        <name>FMN</name>
        <dbReference type="ChEBI" id="CHEBI:58210"/>
    </cofactor>
</comment>
<dbReference type="Pfam" id="PF01070">
    <property type="entry name" value="FMN_dh"/>
    <property type="match status" value="1"/>
</dbReference>
<keyword evidence="5 15" id="KW-0288">FMN</keyword>
<evidence type="ECO:0000313" key="17">
    <source>
        <dbReference type="EMBL" id="RST76558.1"/>
    </source>
</evidence>
<dbReference type="InterPro" id="IPR008259">
    <property type="entry name" value="FMN_hydac_DH_AS"/>
</dbReference>
<comment type="catalytic activity">
    <reaction evidence="10">
        <text>mandelate + O2 = phenylglyoxylate + H2O2</text>
        <dbReference type="Rhea" id="RHEA:68968"/>
        <dbReference type="ChEBI" id="CHEBI:15379"/>
        <dbReference type="ChEBI" id="CHEBI:16240"/>
        <dbReference type="ChEBI" id="CHEBI:25147"/>
        <dbReference type="ChEBI" id="CHEBI:36656"/>
    </reaction>
</comment>
<feature type="binding site" evidence="15">
    <location>
        <begin position="305"/>
        <end position="309"/>
    </location>
    <ligand>
        <name>FMN</name>
        <dbReference type="ChEBI" id="CHEBI:58210"/>
    </ligand>
</feature>
<feature type="binding site" evidence="15">
    <location>
        <position position="36"/>
    </location>
    <ligand>
        <name>glyoxylate</name>
        <dbReference type="ChEBI" id="CHEBI:36655"/>
    </ligand>
</feature>